<dbReference type="Pfam" id="PF02770">
    <property type="entry name" value="Acyl-CoA_dh_M"/>
    <property type="match status" value="1"/>
</dbReference>
<dbReference type="Gene3D" id="1.10.540.10">
    <property type="entry name" value="Acyl-CoA dehydrogenase/oxidase, N-terminal domain"/>
    <property type="match status" value="1"/>
</dbReference>
<dbReference type="SUPFAM" id="SSF56645">
    <property type="entry name" value="Acyl-CoA dehydrogenase NM domain-like"/>
    <property type="match status" value="1"/>
</dbReference>
<dbReference type="InterPro" id="IPR006089">
    <property type="entry name" value="Acyl-CoA_DH_CS"/>
</dbReference>
<dbReference type="GO" id="GO:0003995">
    <property type="term" value="F:acyl-CoA dehydrogenase activity"/>
    <property type="evidence" value="ECO:0007669"/>
    <property type="project" value="InterPro"/>
</dbReference>
<dbReference type="GO" id="GO:0050660">
    <property type="term" value="F:flavin adenine dinucleotide binding"/>
    <property type="evidence" value="ECO:0007669"/>
    <property type="project" value="InterPro"/>
</dbReference>
<dbReference type="EMBL" id="LT629785">
    <property type="protein sequence ID" value="SDU07681.1"/>
    <property type="molecule type" value="Genomic_DNA"/>
</dbReference>
<dbReference type="InterPro" id="IPR006091">
    <property type="entry name" value="Acyl-CoA_Oxase/DH_mid-dom"/>
</dbReference>
<dbReference type="SUPFAM" id="SSF47203">
    <property type="entry name" value="Acyl-CoA dehydrogenase C-terminal domain-like"/>
    <property type="match status" value="1"/>
</dbReference>
<evidence type="ECO:0000256" key="1">
    <source>
        <dbReference type="ARBA" id="ARBA00001974"/>
    </source>
</evidence>
<dbReference type="GO" id="GO:0005737">
    <property type="term" value="C:cytoplasm"/>
    <property type="evidence" value="ECO:0007669"/>
    <property type="project" value="TreeGrafter"/>
</dbReference>
<dbReference type="GO" id="GO:0033539">
    <property type="term" value="P:fatty acid beta-oxidation using acyl-CoA dehydrogenase"/>
    <property type="evidence" value="ECO:0007669"/>
    <property type="project" value="TreeGrafter"/>
</dbReference>
<dbReference type="InterPro" id="IPR037069">
    <property type="entry name" value="AcylCoA_DH/ox_N_sf"/>
</dbReference>
<gene>
    <name evidence="10" type="ORF">SAMN05216296_1635</name>
</gene>
<dbReference type="InterPro" id="IPR036250">
    <property type="entry name" value="AcylCo_DH-like_C"/>
</dbReference>
<dbReference type="Pfam" id="PF00441">
    <property type="entry name" value="Acyl-CoA_dh_1"/>
    <property type="match status" value="1"/>
</dbReference>
<evidence type="ECO:0000259" key="8">
    <source>
        <dbReference type="Pfam" id="PF00441"/>
    </source>
</evidence>
<keyword evidence="5 7" id="KW-0274">FAD</keyword>
<keyword evidence="11" id="KW-1185">Reference proteome</keyword>
<accession>A0A1H2FK22</accession>
<dbReference type="Gene3D" id="1.20.140.10">
    <property type="entry name" value="Butyryl-CoA Dehydrogenase, subunit A, domain 3"/>
    <property type="match status" value="1"/>
</dbReference>
<dbReference type="AlphaFoldDB" id="A0A1H2FK22"/>
<protein>
    <recommendedName>
        <fullName evidence="3">Medium-chain specific acyl-CoA dehydrogenase, mitochondrial</fullName>
    </recommendedName>
</protein>
<dbReference type="RefSeq" id="WP_090194051.1">
    <property type="nucleotide sequence ID" value="NZ_LT629785.1"/>
</dbReference>
<proteinExistence type="inferred from homology"/>
<dbReference type="InterPro" id="IPR046373">
    <property type="entry name" value="Acyl-CoA_Oxase/DH_mid-dom_sf"/>
</dbReference>
<evidence type="ECO:0000259" key="9">
    <source>
        <dbReference type="Pfam" id="PF02770"/>
    </source>
</evidence>
<dbReference type="OrthoDB" id="7486679at2"/>
<reference evidence="11" key="1">
    <citation type="submission" date="2016-10" db="EMBL/GenBank/DDBJ databases">
        <authorList>
            <person name="Varghese N."/>
            <person name="Submissions S."/>
        </authorList>
    </citation>
    <scope>NUCLEOTIDE SEQUENCE [LARGE SCALE GENOMIC DNA]</scope>
    <source>
        <strain evidence="11">DSM 17875</strain>
    </source>
</reference>
<keyword evidence="6 7" id="KW-0560">Oxidoreductase</keyword>
<dbReference type="CDD" id="cd00567">
    <property type="entry name" value="ACAD"/>
    <property type="match status" value="1"/>
</dbReference>
<dbReference type="InterPro" id="IPR009075">
    <property type="entry name" value="AcylCo_DH/oxidase_C"/>
</dbReference>
<dbReference type="PROSITE" id="PS00073">
    <property type="entry name" value="ACYL_COA_DH_2"/>
    <property type="match status" value="1"/>
</dbReference>
<evidence type="ECO:0000313" key="11">
    <source>
        <dbReference type="Proteomes" id="UP000243232"/>
    </source>
</evidence>
<evidence type="ECO:0000256" key="5">
    <source>
        <dbReference type="ARBA" id="ARBA00022827"/>
    </source>
</evidence>
<evidence type="ECO:0000313" key="10">
    <source>
        <dbReference type="EMBL" id="SDU07681.1"/>
    </source>
</evidence>
<dbReference type="Proteomes" id="UP000243232">
    <property type="component" value="Chromosome I"/>
</dbReference>
<sequence length="409" mass="44333">MDYQQLPLSGLEAPLNEMEQMIQDNVHHFAQSVMREAGVTLDQLSPEQAIAPDSVLWDVLQKAEGLGLNLTALAELPPLERVKLFGLATEELAWGDGGLAGSILVNYFPVMYSLLAGNLAMAEFCEGKRGCWGITEPDHGSDMVDPSAAVAAPGMPYGRPNCLARIVGDKVIINGQKAAWVSGAMTAEVCALFCHYADEQGNTRPGVAVIVPLDLPGVSRGKPLDKLGVRGMNQGELYFDNVEVPLANLLAGPDQYQDLAYRMLCEANPHVGMMAVGMARAAYEHALAYAHERKQGGQPLIRHQHVRFRLFEMFRKVEAARALVRRVMDYNATAAYPSLLGSTSAKVTATQTAFEVASDALQMFGGNGLTREYPMEKLFRDARAMLIADGANEMLAIKGGSDLINPELL</sequence>
<evidence type="ECO:0000256" key="7">
    <source>
        <dbReference type="RuleBase" id="RU362125"/>
    </source>
</evidence>
<organism evidence="10 11">
    <name type="scientific">Pseudomonas pohangensis</name>
    <dbReference type="NCBI Taxonomy" id="364197"/>
    <lineage>
        <taxon>Bacteria</taxon>
        <taxon>Pseudomonadati</taxon>
        <taxon>Pseudomonadota</taxon>
        <taxon>Gammaproteobacteria</taxon>
        <taxon>Pseudomonadales</taxon>
        <taxon>Pseudomonadaceae</taxon>
        <taxon>Pseudomonas</taxon>
    </lineage>
</organism>
<dbReference type="Gene3D" id="2.40.110.10">
    <property type="entry name" value="Butyryl-CoA Dehydrogenase, subunit A, domain 2"/>
    <property type="match status" value="1"/>
</dbReference>
<dbReference type="InterPro" id="IPR050741">
    <property type="entry name" value="Acyl-CoA_dehydrogenase"/>
</dbReference>
<comment type="cofactor">
    <cofactor evidence="1 7">
        <name>FAD</name>
        <dbReference type="ChEBI" id="CHEBI:57692"/>
    </cofactor>
</comment>
<name>A0A1H2FK22_9PSED</name>
<evidence type="ECO:0000256" key="6">
    <source>
        <dbReference type="ARBA" id="ARBA00023002"/>
    </source>
</evidence>
<comment type="similarity">
    <text evidence="2 7">Belongs to the acyl-CoA dehydrogenase family.</text>
</comment>
<evidence type="ECO:0000256" key="4">
    <source>
        <dbReference type="ARBA" id="ARBA00022630"/>
    </source>
</evidence>
<evidence type="ECO:0000256" key="3">
    <source>
        <dbReference type="ARBA" id="ARBA00019125"/>
    </source>
</evidence>
<dbReference type="PANTHER" id="PTHR48083">
    <property type="entry name" value="MEDIUM-CHAIN SPECIFIC ACYL-COA DEHYDROGENASE, MITOCHONDRIAL-RELATED"/>
    <property type="match status" value="1"/>
</dbReference>
<feature type="domain" description="Acyl-CoA oxidase/dehydrogenase middle" evidence="9">
    <location>
        <begin position="131"/>
        <end position="242"/>
    </location>
</feature>
<dbReference type="InterPro" id="IPR009100">
    <property type="entry name" value="AcylCoA_DH/oxidase_NM_dom_sf"/>
</dbReference>
<evidence type="ECO:0000256" key="2">
    <source>
        <dbReference type="ARBA" id="ARBA00009347"/>
    </source>
</evidence>
<feature type="domain" description="Acyl-CoA dehydrogenase/oxidase C-terminal" evidence="8">
    <location>
        <begin position="269"/>
        <end position="395"/>
    </location>
</feature>
<dbReference type="PANTHER" id="PTHR48083:SF2">
    <property type="entry name" value="MEDIUM-CHAIN SPECIFIC ACYL-COA DEHYDROGENASE, MITOCHONDRIAL"/>
    <property type="match status" value="1"/>
</dbReference>
<dbReference type="STRING" id="364197.SAMN05216296_1635"/>
<keyword evidence="4 7" id="KW-0285">Flavoprotein</keyword>